<dbReference type="EMBL" id="JAGGMB010000004">
    <property type="protein sequence ID" value="MBP2077508.1"/>
    <property type="molecule type" value="Genomic_DNA"/>
</dbReference>
<dbReference type="Gene3D" id="1.20.120.1220">
    <property type="match status" value="1"/>
</dbReference>
<keyword evidence="5" id="KW-1185">Reference proteome</keyword>
<evidence type="ECO:0000256" key="2">
    <source>
        <dbReference type="SAM" id="Phobius"/>
    </source>
</evidence>
<accession>A0A9X0YRR1</accession>
<dbReference type="InterPro" id="IPR000045">
    <property type="entry name" value="Prepilin_IV_endopep_pep"/>
</dbReference>
<dbReference type="Proteomes" id="UP001138793">
    <property type="component" value="Unassembled WGS sequence"/>
</dbReference>
<dbReference type="OrthoDB" id="5508079at2"/>
<dbReference type="Pfam" id="PF01478">
    <property type="entry name" value="Peptidase_A24"/>
    <property type="match status" value="1"/>
</dbReference>
<evidence type="ECO:0000313" key="5">
    <source>
        <dbReference type="Proteomes" id="UP001138793"/>
    </source>
</evidence>
<dbReference type="GO" id="GO:0006465">
    <property type="term" value="P:signal peptide processing"/>
    <property type="evidence" value="ECO:0007669"/>
    <property type="project" value="TreeGrafter"/>
</dbReference>
<reference evidence="4" key="1">
    <citation type="submission" date="2021-03" db="EMBL/GenBank/DDBJ databases">
        <title>Genomic Encyclopedia of Type Strains, Phase IV (KMG-IV): sequencing the most valuable type-strain genomes for metagenomic binning, comparative biology and taxonomic classification.</title>
        <authorList>
            <person name="Goeker M."/>
        </authorList>
    </citation>
    <scope>NUCLEOTIDE SEQUENCE</scope>
    <source>
        <strain evidence="4">DSM 107338</strain>
    </source>
</reference>
<dbReference type="AlphaFoldDB" id="A0A9X0YRR1"/>
<name>A0A9X0YRR1_9BACI</name>
<dbReference type="PANTHER" id="PTHR30487:SF0">
    <property type="entry name" value="PREPILIN LEADER PEPTIDASE_N-METHYLTRANSFERASE-RELATED"/>
    <property type="match status" value="1"/>
</dbReference>
<sequence length="172" mass="19188">MLGVHDYILFLFLIIAFISDIKNQKLPNWLTAGGAVIGIIYHFIADGFGGLLFALLGLLTAGGIFLILYIFKAIGAGDVKLFGAIGSLVGFDMVVNMMLISIIFAGILSALILLFTKTFMQKMINAFFHLRDSFYMKDYSKLEDYKKNKATRFPFMYAVVPAVVITYIYPII</sequence>
<dbReference type="PANTHER" id="PTHR30487">
    <property type="entry name" value="TYPE 4 PREPILIN-LIKE PROTEINS LEADER PEPTIDE-PROCESSING ENZYME"/>
    <property type="match status" value="1"/>
</dbReference>
<feature type="domain" description="Prepilin type IV endopeptidase peptidase" evidence="3">
    <location>
        <begin position="8"/>
        <end position="109"/>
    </location>
</feature>
<gene>
    <name evidence="4" type="ORF">J2Z64_001760</name>
</gene>
<comment type="caution">
    <text evidence="4">The sequence shown here is derived from an EMBL/GenBank/DDBJ whole genome shotgun (WGS) entry which is preliminary data.</text>
</comment>
<dbReference type="InterPro" id="IPR050882">
    <property type="entry name" value="Prepilin_peptidase/N-MTase"/>
</dbReference>
<keyword evidence="2" id="KW-0812">Transmembrane</keyword>
<keyword evidence="4" id="KW-0378">Hydrolase</keyword>
<feature type="transmembrane region" description="Helical" evidence="2">
    <location>
        <begin position="94"/>
        <end position="115"/>
    </location>
</feature>
<evidence type="ECO:0000313" key="4">
    <source>
        <dbReference type="EMBL" id="MBP2077508.1"/>
    </source>
</evidence>
<dbReference type="GO" id="GO:0004190">
    <property type="term" value="F:aspartic-type endopeptidase activity"/>
    <property type="evidence" value="ECO:0007669"/>
    <property type="project" value="UniProtKB-EC"/>
</dbReference>
<feature type="transmembrane region" description="Helical" evidence="2">
    <location>
        <begin position="153"/>
        <end position="171"/>
    </location>
</feature>
<dbReference type="GO" id="GO:0005886">
    <property type="term" value="C:plasma membrane"/>
    <property type="evidence" value="ECO:0007669"/>
    <property type="project" value="TreeGrafter"/>
</dbReference>
<dbReference type="EC" id="3.4.23.43" evidence="4"/>
<evidence type="ECO:0000259" key="3">
    <source>
        <dbReference type="Pfam" id="PF01478"/>
    </source>
</evidence>
<evidence type="ECO:0000256" key="1">
    <source>
        <dbReference type="ARBA" id="ARBA00005801"/>
    </source>
</evidence>
<keyword evidence="2" id="KW-0472">Membrane</keyword>
<proteinExistence type="inferred from homology"/>
<comment type="similarity">
    <text evidence="1">Belongs to the peptidase A24 family.</text>
</comment>
<feature type="transmembrane region" description="Helical" evidence="2">
    <location>
        <begin position="7"/>
        <end position="23"/>
    </location>
</feature>
<feature type="transmembrane region" description="Helical" evidence="2">
    <location>
        <begin position="52"/>
        <end position="74"/>
    </location>
</feature>
<dbReference type="RefSeq" id="WP_149475439.1">
    <property type="nucleotide sequence ID" value="NZ_JAGGMB010000004.1"/>
</dbReference>
<protein>
    <submittedName>
        <fullName evidence="4">Prepilin peptidase CpaA</fullName>
        <ecNumber evidence="4">3.4.23.43</ecNumber>
    </submittedName>
</protein>
<feature type="transmembrane region" description="Helical" evidence="2">
    <location>
        <begin position="29"/>
        <end position="45"/>
    </location>
</feature>
<keyword evidence="2" id="KW-1133">Transmembrane helix</keyword>
<organism evidence="4 5">
    <name type="scientific">Oceanobacillus polygoni</name>
    <dbReference type="NCBI Taxonomy" id="1235259"/>
    <lineage>
        <taxon>Bacteria</taxon>
        <taxon>Bacillati</taxon>
        <taxon>Bacillota</taxon>
        <taxon>Bacilli</taxon>
        <taxon>Bacillales</taxon>
        <taxon>Bacillaceae</taxon>
        <taxon>Oceanobacillus</taxon>
    </lineage>
</organism>